<dbReference type="Gene3D" id="1.10.287.130">
    <property type="match status" value="1"/>
</dbReference>
<dbReference type="CDD" id="cd00130">
    <property type="entry name" value="PAS"/>
    <property type="match status" value="1"/>
</dbReference>
<dbReference type="SMART" id="SM00387">
    <property type="entry name" value="HATPase_c"/>
    <property type="match status" value="1"/>
</dbReference>
<dbReference type="SUPFAM" id="SSF55781">
    <property type="entry name" value="GAF domain-like"/>
    <property type="match status" value="1"/>
</dbReference>
<dbReference type="Pfam" id="PF00072">
    <property type="entry name" value="Response_reg"/>
    <property type="match status" value="1"/>
</dbReference>
<dbReference type="SUPFAM" id="SSF47384">
    <property type="entry name" value="Homodimeric domain of signal transducing histidine kinase"/>
    <property type="match status" value="1"/>
</dbReference>
<feature type="coiled-coil region" evidence="7">
    <location>
        <begin position="1566"/>
        <end position="1593"/>
    </location>
</feature>
<dbReference type="InterPro" id="IPR001789">
    <property type="entry name" value="Sig_transdc_resp-reg_receiver"/>
</dbReference>
<dbReference type="PANTHER" id="PTHR43642:SF1">
    <property type="entry name" value="HYBRID SIGNAL TRANSDUCTION HISTIDINE KINASE G"/>
    <property type="match status" value="1"/>
</dbReference>
<dbReference type="Gene3D" id="3.30.565.10">
    <property type="entry name" value="Histidine kinase-like ATPase, C-terminal domain"/>
    <property type="match status" value="1"/>
</dbReference>
<dbReference type="PROSITE" id="PS50109">
    <property type="entry name" value="HIS_KIN"/>
    <property type="match status" value="1"/>
</dbReference>
<dbReference type="PANTHER" id="PTHR43642">
    <property type="entry name" value="HYBRID SIGNAL TRANSDUCTION HISTIDINE KINASE G"/>
    <property type="match status" value="1"/>
</dbReference>
<protein>
    <recommendedName>
        <fullName evidence="2">histidine kinase</fullName>
        <ecNumber evidence="2">2.7.13.3</ecNumber>
    </recommendedName>
</protein>
<dbReference type="SUPFAM" id="SSF55874">
    <property type="entry name" value="ATPase domain of HSP90 chaperone/DNA topoisomerase II/histidine kinase"/>
    <property type="match status" value="1"/>
</dbReference>
<dbReference type="InterPro" id="IPR053159">
    <property type="entry name" value="Hybrid_Histidine_Kinase"/>
</dbReference>
<dbReference type="Gene3D" id="1.10.510.10">
    <property type="entry name" value="Transferase(Phosphotransferase) domain 1"/>
    <property type="match status" value="1"/>
</dbReference>
<evidence type="ECO:0000259" key="8">
    <source>
        <dbReference type="PROSITE" id="PS50011"/>
    </source>
</evidence>
<dbReference type="SUPFAM" id="SSF55785">
    <property type="entry name" value="PYP-like sensor domain (PAS domain)"/>
    <property type="match status" value="1"/>
</dbReference>
<accession>A0ABX0PFK6</accession>
<feature type="domain" description="Protein kinase" evidence="8">
    <location>
        <begin position="6"/>
        <end position="261"/>
    </location>
</feature>
<keyword evidence="5" id="KW-0418">Kinase</keyword>
<dbReference type="SMART" id="SM00091">
    <property type="entry name" value="PAS"/>
    <property type="match status" value="1"/>
</dbReference>
<evidence type="ECO:0000259" key="11">
    <source>
        <dbReference type="PROSITE" id="PS50112"/>
    </source>
</evidence>
<dbReference type="InterPro" id="IPR005467">
    <property type="entry name" value="His_kinase_dom"/>
</dbReference>
<reference evidence="12 13" key="1">
    <citation type="submission" date="2020-03" db="EMBL/GenBank/DDBJ databases">
        <title>Genome sequence of strain Massilia sp. TW-1.</title>
        <authorList>
            <person name="Chaudhary D.K."/>
        </authorList>
    </citation>
    <scope>NUCLEOTIDE SEQUENCE [LARGE SCALE GENOMIC DNA]</scope>
    <source>
        <strain evidence="12 13">TW-1</strain>
    </source>
</reference>
<evidence type="ECO:0000256" key="7">
    <source>
        <dbReference type="SAM" id="Coils"/>
    </source>
</evidence>
<dbReference type="CDD" id="cd16922">
    <property type="entry name" value="HATPase_EvgS-ArcB-TorS-like"/>
    <property type="match status" value="1"/>
</dbReference>
<dbReference type="SUPFAM" id="SSF56112">
    <property type="entry name" value="Protein kinase-like (PK-like)"/>
    <property type="match status" value="1"/>
</dbReference>
<dbReference type="Pfam" id="PF00069">
    <property type="entry name" value="Pkinase"/>
    <property type="match status" value="1"/>
</dbReference>
<dbReference type="Gene3D" id="3.30.450.20">
    <property type="entry name" value="PAS domain"/>
    <property type="match status" value="1"/>
</dbReference>
<organism evidence="12 13">
    <name type="scientific">Telluria antibiotica</name>
    <dbReference type="NCBI Taxonomy" id="2717319"/>
    <lineage>
        <taxon>Bacteria</taxon>
        <taxon>Pseudomonadati</taxon>
        <taxon>Pseudomonadota</taxon>
        <taxon>Betaproteobacteria</taxon>
        <taxon>Burkholderiales</taxon>
        <taxon>Oxalobacteraceae</taxon>
        <taxon>Telluria group</taxon>
        <taxon>Telluria</taxon>
    </lineage>
</organism>
<name>A0ABX0PFK6_9BURK</name>
<dbReference type="Proteomes" id="UP000716322">
    <property type="component" value="Unassembled WGS sequence"/>
</dbReference>
<dbReference type="InterPro" id="IPR035965">
    <property type="entry name" value="PAS-like_dom_sf"/>
</dbReference>
<dbReference type="InterPro" id="IPR003661">
    <property type="entry name" value="HisK_dim/P_dom"/>
</dbReference>
<dbReference type="Pfam" id="PF13191">
    <property type="entry name" value="AAA_16"/>
    <property type="match status" value="1"/>
</dbReference>
<proteinExistence type="predicted"/>
<dbReference type="Pfam" id="PF13426">
    <property type="entry name" value="PAS_9"/>
    <property type="match status" value="1"/>
</dbReference>
<comment type="catalytic activity">
    <reaction evidence="1">
        <text>ATP + protein L-histidine = ADP + protein N-phospho-L-histidine.</text>
        <dbReference type="EC" id="2.7.13.3"/>
    </reaction>
</comment>
<dbReference type="CDD" id="cd00082">
    <property type="entry name" value="HisKA"/>
    <property type="match status" value="1"/>
</dbReference>
<dbReference type="InterPro" id="IPR000014">
    <property type="entry name" value="PAS"/>
</dbReference>
<dbReference type="EMBL" id="JAAQOM010000013">
    <property type="protein sequence ID" value="NIA56198.1"/>
    <property type="molecule type" value="Genomic_DNA"/>
</dbReference>
<keyword evidence="3 6" id="KW-0597">Phosphoprotein</keyword>
<dbReference type="Gene3D" id="3.40.50.2300">
    <property type="match status" value="1"/>
</dbReference>
<dbReference type="SMART" id="SM00388">
    <property type="entry name" value="HisKA"/>
    <property type="match status" value="1"/>
</dbReference>
<dbReference type="Pfam" id="PF01590">
    <property type="entry name" value="GAF"/>
    <property type="match status" value="1"/>
</dbReference>
<dbReference type="InterPro" id="IPR003018">
    <property type="entry name" value="GAF"/>
</dbReference>
<evidence type="ECO:0000256" key="3">
    <source>
        <dbReference type="ARBA" id="ARBA00022553"/>
    </source>
</evidence>
<keyword evidence="13" id="KW-1185">Reference proteome</keyword>
<evidence type="ECO:0000259" key="9">
    <source>
        <dbReference type="PROSITE" id="PS50109"/>
    </source>
</evidence>
<evidence type="ECO:0000256" key="6">
    <source>
        <dbReference type="PROSITE-ProRule" id="PRU00169"/>
    </source>
</evidence>
<keyword evidence="7" id="KW-0175">Coiled coil</keyword>
<feature type="domain" description="Response regulatory" evidence="10">
    <location>
        <begin position="1836"/>
        <end position="1952"/>
    </location>
</feature>
<feature type="modified residue" description="4-aspartylphosphate" evidence="6">
    <location>
        <position position="1885"/>
    </location>
</feature>
<sequence>MNIGNYQVLEQVTATAGGKIYRARHVQDRTAALVKLPARDSAADSLRHEYVLLQSLYVPEILRPLALIEDGPRVALLLEPFAGESLEAVLARQPSISLPEALAMAIQLTRALAALHAAGSAHCDLRPANLLIAGLVKLADVSQAASREGATALRQTVAGDWAYVSPEQTGRMNRQTDYRTDFYSLGILLYRLLTGQLPFQAEDPLEWAHCHLARLPVPPSQLSPDIPPVVSDLVLKLLAKVPEERYQSAGGLLADLEHCLSEWQATGAIAPFALGARDVPDRFQIPPRLYGREREQAALLAAFDTVATTGRPMLVMVAGYSGVGKSALVNGLQQPILEKHGSFIAGKFEQYKRDIPYATLAQAFGLLLRQILGESDAKIAHWRDALREALDPIAQLMVNLIPQLELVIGPQPPVPDLPPQEAQGRFQLLFRRFLGTFARQEHPLVLFLDDLQWVDAGTLAVLADLTTHPDVRYVLLVGAYRDNEVDDNHPLTQRLEAIRQEGGLVQSIRLSPLSLDDVAQLIAEALHCPFAAAQPLAQMILDKTGGNPFFTRQFLSTLAEEKLLHFDAGEGAWCWNLPRIHAKGYTDNVVDLLLGKLIRLSQESQNTLIRFACLGNTTDAATLGLILDCPADAVHTLLWEAEETGLVYRQDDSYTFLHDRVQEAAYSLIAPDARADFHLSIGRLLASGLPSVALVERIFDVVSQLNRGSSLVVSPEERERIAELNLLAGQRAKTAAAHASALAYFTAGAALLMEDCWTHRHALIFELELNRAECEFLTGALAEADAHLAVLSGRATTTVEQAAVTCLRVDLYTTLDRSDLAVSVGLDYLRKQGIDWLQHPSQEEARREYARVREQLRGRAIASLIDLPMMSDPASLATLDVLNKIGSPTKFTDVNLNALTVCKAVNLILDRGNCDGSSFAFVSLAVIAGPLFGDYEAGFQFGPLGCALAEQRNLKRFEASTYFLFGALIVVWAQHILAGRDYLHRAFEIANRQGDLTFAGYSCATLGTNSLAAGDPLGAVQQEAEQRIAFARKARFGLVVDIVAAQLGLVRMLRGLTTEFGSFDDSEFDEHQTECRYAHNPRLAFAECWYWVRKLQGHFLAGNPAAAIAAAARAEPLLWTSNGLFETAEYPFYSALSRAAFCDSLSVEQRAPHLDTMATHLRQIRAWATHCPANFDNRAALVGAEIARLENRDLDAMHLYEQAICSAHDNGFVHNEAIAHELAARFYLARGLPTSGHAHLEQARTCYARWGAEGKVSQLERSFPQLRRYIECATAPTEGETRLDLLSVAKASQAISGQILLDELIDTLMHLMLESAGAQTGCLLLVRNDELALAAEARVEREAVQVIRHNGEPLPHAHLPLAILQYVRRSREPVLLMDATAAHPFSADPYFAQQHPKSVLCLPILRQSALVGILYLENRLATHAFNPGRVQVLELLASQAAISLDNARLYADVRDSHARIQRLVESNIIGILFWDLRGNITDANDAFLRMTGYSREDVQSGTLSWTAITPPEYIEIDAGAVMELRRTGSAPPFEKEYIRKDGSRIPVLIGVVLFDDSPDHGVAFVLDLSERKRAEAEREARHAAEAANRAKSAFLANMSHELRTPLNGILGYAQILERTSTLGERELAGVNVIKKSGEHLLTLINDILDLAKIEAGKMELYPVVVPLVRFVQTISEIVGVKAAQKGLEFVCDLVPDLPPSIRIDEKRLRQVLLNLLSNAVKFTDSGRVTLRVRFVPPDRMLFEVRDTGTGIAADQLKLIFEPFEQAGDRQRRVAGTGLGLTICRQYVRLMGGEVEVESQVGQGSVFRFEVNAQPVQAASAVAASKNVTGYTGLRRKVLVVDDIAENRAMVTDLLTPLGFEVADAANGREGVEQAQSLRPDLILMDIVMPELDGLEATRQLRQQEAFRGVPIIAMSASVSASDSEQSLAAGMNAFLPKPLDADKLLDHMAGLLRLEWIHAPAGIKPEGEAPSLVIPPADDMEALNRLARAGNMHDIVAYANRLASQDERYRAFTDNLSGLARRYQSQAVLRLIEVHRQHHPDTQGSR</sequence>
<dbReference type="Pfam" id="PF00512">
    <property type="entry name" value="HisKA"/>
    <property type="match status" value="1"/>
</dbReference>
<evidence type="ECO:0000256" key="5">
    <source>
        <dbReference type="ARBA" id="ARBA00022777"/>
    </source>
</evidence>
<evidence type="ECO:0000259" key="10">
    <source>
        <dbReference type="PROSITE" id="PS50110"/>
    </source>
</evidence>
<dbReference type="InterPro" id="IPR041664">
    <property type="entry name" value="AAA_16"/>
</dbReference>
<dbReference type="InterPro" id="IPR011006">
    <property type="entry name" value="CheY-like_superfamily"/>
</dbReference>
<dbReference type="CDD" id="cd14014">
    <property type="entry name" value="STKc_PknB_like"/>
    <property type="match status" value="1"/>
</dbReference>
<dbReference type="PRINTS" id="PR00344">
    <property type="entry name" value="BCTRLSENSOR"/>
</dbReference>
<dbReference type="PROSITE" id="PS50110">
    <property type="entry name" value="RESPONSE_REGULATORY"/>
    <property type="match status" value="1"/>
</dbReference>
<dbReference type="PROSITE" id="PS50112">
    <property type="entry name" value="PAS"/>
    <property type="match status" value="1"/>
</dbReference>
<dbReference type="RefSeq" id="WP_166861787.1">
    <property type="nucleotide sequence ID" value="NZ_JAAQOM010000013.1"/>
</dbReference>
<dbReference type="SMART" id="SM00065">
    <property type="entry name" value="GAF"/>
    <property type="match status" value="1"/>
</dbReference>
<evidence type="ECO:0000313" key="12">
    <source>
        <dbReference type="EMBL" id="NIA56198.1"/>
    </source>
</evidence>
<dbReference type="SMART" id="SM00086">
    <property type="entry name" value="PAC"/>
    <property type="match status" value="1"/>
</dbReference>
<comment type="caution">
    <text evidence="12">The sequence shown here is derived from an EMBL/GenBank/DDBJ whole genome shotgun (WGS) entry which is preliminary data.</text>
</comment>
<dbReference type="InterPro" id="IPR003594">
    <property type="entry name" value="HATPase_dom"/>
</dbReference>
<dbReference type="InterPro" id="IPR029016">
    <property type="entry name" value="GAF-like_dom_sf"/>
</dbReference>
<dbReference type="InterPro" id="IPR004358">
    <property type="entry name" value="Sig_transdc_His_kin-like_C"/>
</dbReference>
<gene>
    <name evidence="12" type="ORF">HAV22_21435</name>
</gene>
<dbReference type="InterPro" id="IPR036097">
    <property type="entry name" value="HisK_dim/P_sf"/>
</dbReference>
<dbReference type="Gene3D" id="3.30.450.40">
    <property type="match status" value="1"/>
</dbReference>
<dbReference type="Pfam" id="PF02518">
    <property type="entry name" value="HATPase_c"/>
    <property type="match status" value="1"/>
</dbReference>
<feature type="domain" description="Histidine kinase" evidence="9">
    <location>
        <begin position="1597"/>
        <end position="1814"/>
    </location>
</feature>
<keyword evidence="4" id="KW-0808">Transferase</keyword>
<dbReference type="SUPFAM" id="SSF52172">
    <property type="entry name" value="CheY-like"/>
    <property type="match status" value="1"/>
</dbReference>
<dbReference type="InterPro" id="IPR011009">
    <property type="entry name" value="Kinase-like_dom_sf"/>
</dbReference>
<dbReference type="CDD" id="cd17546">
    <property type="entry name" value="REC_hyHK_CKI1_RcsC-like"/>
    <property type="match status" value="1"/>
</dbReference>
<evidence type="ECO:0000256" key="1">
    <source>
        <dbReference type="ARBA" id="ARBA00000085"/>
    </source>
</evidence>
<evidence type="ECO:0000313" key="13">
    <source>
        <dbReference type="Proteomes" id="UP000716322"/>
    </source>
</evidence>
<dbReference type="SMART" id="SM00448">
    <property type="entry name" value="REC"/>
    <property type="match status" value="1"/>
</dbReference>
<dbReference type="InterPro" id="IPR001610">
    <property type="entry name" value="PAC"/>
</dbReference>
<dbReference type="PROSITE" id="PS50011">
    <property type="entry name" value="PROTEIN_KINASE_DOM"/>
    <property type="match status" value="1"/>
</dbReference>
<dbReference type="EC" id="2.7.13.3" evidence="2"/>
<dbReference type="InterPro" id="IPR027417">
    <property type="entry name" value="P-loop_NTPase"/>
</dbReference>
<evidence type="ECO:0000256" key="4">
    <source>
        <dbReference type="ARBA" id="ARBA00022679"/>
    </source>
</evidence>
<dbReference type="InterPro" id="IPR036890">
    <property type="entry name" value="HATPase_C_sf"/>
</dbReference>
<dbReference type="SUPFAM" id="SSF52540">
    <property type="entry name" value="P-loop containing nucleoside triphosphate hydrolases"/>
    <property type="match status" value="1"/>
</dbReference>
<feature type="domain" description="PAS" evidence="11">
    <location>
        <begin position="1456"/>
        <end position="1498"/>
    </location>
</feature>
<dbReference type="NCBIfam" id="TIGR00229">
    <property type="entry name" value="sensory_box"/>
    <property type="match status" value="1"/>
</dbReference>
<evidence type="ECO:0000256" key="2">
    <source>
        <dbReference type="ARBA" id="ARBA00012438"/>
    </source>
</evidence>
<dbReference type="Gene3D" id="3.40.50.300">
    <property type="entry name" value="P-loop containing nucleotide triphosphate hydrolases"/>
    <property type="match status" value="1"/>
</dbReference>
<dbReference type="InterPro" id="IPR000719">
    <property type="entry name" value="Prot_kinase_dom"/>
</dbReference>